<protein>
    <submittedName>
        <fullName evidence="3">Uncharacterized protein</fullName>
    </submittedName>
</protein>
<organism evidence="3 4">
    <name type="scientific">Paenimyroides ummariense</name>
    <dbReference type="NCBI Taxonomy" id="913024"/>
    <lineage>
        <taxon>Bacteria</taxon>
        <taxon>Pseudomonadati</taxon>
        <taxon>Bacteroidota</taxon>
        <taxon>Flavobacteriia</taxon>
        <taxon>Flavobacteriales</taxon>
        <taxon>Flavobacteriaceae</taxon>
        <taxon>Paenimyroides</taxon>
    </lineage>
</organism>
<dbReference type="OrthoDB" id="1376384at2"/>
<evidence type="ECO:0000313" key="4">
    <source>
        <dbReference type="Proteomes" id="UP000199036"/>
    </source>
</evidence>
<keyword evidence="4" id="KW-1185">Reference proteome</keyword>
<keyword evidence="2" id="KW-0732">Signal</keyword>
<feature type="compositionally biased region" description="Basic residues" evidence="1">
    <location>
        <begin position="21"/>
        <end position="42"/>
    </location>
</feature>
<feature type="signal peptide" evidence="2">
    <location>
        <begin position="1"/>
        <end position="18"/>
    </location>
</feature>
<name>A0A1I4XK19_9FLAO</name>
<dbReference type="STRING" id="913024.SAMN05421741_1034"/>
<accession>A0A1I4XK19</accession>
<dbReference type="AlphaFoldDB" id="A0A1I4XK19"/>
<evidence type="ECO:0000256" key="1">
    <source>
        <dbReference type="SAM" id="MobiDB-lite"/>
    </source>
</evidence>
<evidence type="ECO:0000256" key="2">
    <source>
        <dbReference type="SAM" id="SignalP"/>
    </source>
</evidence>
<reference evidence="4" key="1">
    <citation type="submission" date="2016-10" db="EMBL/GenBank/DDBJ databases">
        <authorList>
            <person name="Varghese N."/>
            <person name="Submissions S."/>
        </authorList>
    </citation>
    <scope>NUCLEOTIDE SEQUENCE [LARGE SCALE GENOMIC DNA]</scope>
    <source>
        <strain evidence="4">DS-12</strain>
    </source>
</reference>
<feature type="region of interest" description="Disordered" evidence="1">
    <location>
        <begin position="18"/>
        <end position="51"/>
    </location>
</feature>
<feature type="chain" id="PRO_5011441923" evidence="2">
    <location>
        <begin position="19"/>
        <end position="144"/>
    </location>
</feature>
<gene>
    <name evidence="3" type="ORF">SAMN05421741_1034</name>
</gene>
<dbReference type="EMBL" id="FOVI01000003">
    <property type="protein sequence ID" value="SFN25609.1"/>
    <property type="molecule type" value="Genomic_DNA"/>
</dbReference>
<dbReference type="RefSeq" id="WP_091518832.1">
    <property type="nucleotide sequence ID" value="NZ_FOVI01000003.1"/>
</dbReference>
<evidence type="ECO:0000313" key="3">
    <source>
        <dbReference type="EMBL" id="SFN25609.1"/>
    </source>
</evidence>
<sequence length="144" mass="17749">MKTLFTLALLAITTIASAQPGHHRGHHKHKKHHKKHYTHKHHRDDDRHYRHNQRRVVRYDDRRDYHYHVDREMSRYDFLRLSRAQRSQLQVSLNFMVANNYGPRDYERRLRRDLRTILTRDQFGLWERRAYTGGGNTFVFNFNR</sequence>
<proteinExistence type="predicted"/>
<dbReference type="Proteomes" id="UP000199036">
    <property type="component" value="Unassembled WGS sequence"/>
</dbReference>